<dbReference type="GO" id="GO:0003700">
    <property type="term" value="F:DNA-binding transcription factor activity"/>
    <property type="evidence" value="ECO:0007669"/>
    <property type="project" value="InterPro"/>
</dbReference>
<dbReference type="Proteomes" id="UP001180020">
    <property type="component" value="Unassembled WGS sequence"/>
</dbReference>
<feature type="transmembrane region" description="Helical" evidence="5">
    <location>
        <begin position="212"/>
        <end position="234"/>
    </location>
</feature>
<sequence>MRIGDAQGHPDNPTPNNLPNINIINNNKNRVISTITTSSSSFSSPTITTTTTTSLSRKTMDEVWKDINLSNLHDHHQQQPTMDFRSPMTLQDFLSRPFHIPSSAPRDMGPPPPPQPPPSPPPPHNMLNLKSNMNNFLYMDPLQTSNTGPSAAIANSDVSFEGGDVGSSGGLFSFYKKRLPEQDAISGDRRHKRMIKNRESAARSRLANRHPLMSLCFFLFLAVEVVLEMVSQMISMPLVENMPLVDHSHLLSFT</sequence>
<keyword evidence="2" id="KW-0238">DNA-binding</keyword>
<comment type="caution">
    <text evidence="6">The sequence shown here is derived from an EMBL/GenBank/DDBJ whole genome shotgun (WGS) entry which is preliminary data.</text>
</comment>
<comment type="subcellular location">
    <subcellularLocation>
        <location evidence="1">Nucleus</location>
    </subcellularLocation>
</comment>
<evidence type="ECO:0000313" key="7">
    <source>
        <dbReference type="Proteomes" id="UP001180020"/>
    </source>
</evidence>
<feature type="region of interest" description="Disordered" evidence="4">
    <location>
        <begin position="1"/>
        <end position="22"/>
    </location>
</feature>
<accession>A0AAV9D7W4</accession>
<dbReference type="InterPro" id="IPR043452">
    <property type="entry name" value="BZIP46-like"/>
</dbReference>
<evidence type="ECO:0000313" key="6">
    <source>
        <dbReference type="EMBL" id="KAK1296553.1"/>
    </source>
</evidence>
<feature type="region of interest" description="Disordered" evidence="4">
    <location>
        <begin position="97"/>
        <end position="130"/>
    </location>
</feature>
<evidence type="ECO:0000256" key="1">
    <source>
        <dbReference type="ARBA" id="ARBA00004123"/>
    </source>
</evidence>
<dbReference type="EMBL" id="JAUJYO010000015">
    <property type="protein sequence ID" value="KAK1296553.1"/>
    <property type="molecule type" value="Genomic_DNA"/>
</dbReference>
<dbReference type="GO" id="GO:0003677">
    <property type="term" value="F:DNA binding"/>
    <property type="evidence" value="ECO:0007669"/>
    <property type="project" value="UniProtKB-KW"/>
</dbReference>
<reference evidence="6" key="1">
    <citation type="journal article" date="2023" name="Nat. Commun.">
        <title>Diploid and tetraploid genomes of Acorus and the evolution of monocots.</title>
        <authorList>
            <person name="Ma L."/>
            <person name="Liu K.W."/>
            <person name="Li Z."/>
            <person name="Hsiao Y.Y."/>
            <person name="Qi Y."/>
            <person name="Fu T."/>
            <person name="Tang G.D."/>
            <person name="Zhang D."/>
            <person name="Sun W.H."/>
            <person name="Liu D.K."/>
            <person name="Li Y."/>
            <person name="Chen G.Z."/>
            <person name="Liu X.D."/>
            <person name="Liao X.Y."/>
            <person name="Jiang Y.T."/>
            <person name="Yu X."/>
            <person name="Hao Y."/>
            <person name="Huang J."/>
            <person name="Zhao X.W."/>
            <person name="Ke S."/>
            <person name="Chen Y.Y."/>
            <person name="Wu W.L."/>
            <person name="Hsu J.L."/>
            <person name="Lin Y.F."/>
            <person name="Huang M.D."/>
            <person name="Li C.Y."/>
            <person name="Huang L."/>
            <person name="Wang Z.W."/>
            <person name="Zhao X."/>
            <person name="Zhong W.Y."/>
            <person name="Peng D.H."/>
            <person name="Ahmad S."/>
            <person name="Lan S."/>
            <person name="Zhang J.S."/>
            <person name="Tsai W.C."/>
            <person name="Van de Peer Y."/>
            <person name="Liu Z.J."/>
        </authorList>
    </citation>
    <scope>NUCLEOTIDE SEQUENCE</scope>
    <source>
        <strain evidence="6">CP</strain>
    </source>
</reference>
<keyword evidence="5" id="KW-1133">Transmembrane helix</keyword>
<protein>
    <submittedName>
        <fullName evidence="6">Protein FD</fullName>
    </submittedName>
</protein>
<gene>
    <name evidence="6" type="primary">FD</name>
    <name evidence="6" type="ORF">QJS10_CPB15g00394</name>
</gene>
<keyword evidence="7" id="KW-1185">Reference proteome</keyword>
<dbReference type="PANTHER" id="PTHR22952:SF433">
    <property type="entry name" value="PROTEIN FD"/>
    <property type="match status" value="1"/>
</dbReference>
<keyword evidence="5" id="KW-0472">Membrane</keyword>
<evidence type="ECO:0000256" key="3">
    <source>
        <dbReference type="ARBA" id="ARBA00023242"/>
    </source>
</evidence>
<reference evidence="6" key="2">
    <citation type="submission" date="2023-06" db="EMBL/GenBank/DDBJ databases">
        <authorList>
            <person name="Ma L."/>
            <person name="Liu K.-W."/>
            <person name="Li Z."/>
            <person name="Hsiao Y.-Y."/>
            <person name="Qi Y."/>
            <person name="Fu T."/>
            <person name="Tang G."/>
            <person name="Zhang D."/>
            <person name="Sun W.-H."/>
            <person name="Liu D.-K."/>
            <person name="Li Y."/>
            <person name="Chen G.-Z."/>
            <person name="Liu X.-D."/>
            <person name="Liao X.-Y."/>
            <person name="Jiang Y.-T."/>
            <person name="Yu X."/>
            <person name="Hao Y."/>
            <person name="Huang J."/>
            <person name="Zhao X.-W."/>
            <person name="Ke S."/>
            <person name="Chen Y.-Y."/>
            <person name="Wu W.-L."/>
            <person name="Hsu J.-L."/>
            <person name="Lin Y.-F."/>
            <person name="Huang M.-D."/>
            <person name="Li C.-Y."/>
            <person name="Huang L."/>
            <person name="Wang Z.-W."/>
            <person name="Zhao X."/>
            <person name="Zhong W.-Y."/>
            <person name="Peng D.-H."/>
            <person name="Ahmad S."/>
            <person name="Lan S."/>
            <person name="Zhang J.-S."/>
            <person name="Tsai W.-C."/>
            <person name="Van De Peer Y."/>
            <person name="Liu Z.-J."/>
        </authorList>
    </citation>
    <scope>NUCLEOTIDE SEQUENCE</scope>
    <source>
        <strain evidence="6">CP</strain>
        <tissue evidence="6">Leaves</tissue>
    </source>
</reference>
<dbReference type="PANTHER" id="PTHR22952">
    <property type="entry name" value="CAMP-RESPONSE ELEMENT BINDING PROTEIN-RELATED"/>
    <property type="match status" value="1"/>
</dbReference>
<organism evidence="6 7">
    <name type="scientific">Acorus calamus</name>
    <name type="common">Sweet flag</name>
    <dbReference type="NCBI Taxonomy" id="4465"/>
    <lineage>
        <taxon>Eukaryota</taxon>
        <taxon>Viridiplantae</taxon>
        <taxon>Streptophyta</taxon>
        <taxon>Embryophyta</taxon>
        <taxon>Tracheophyta</taxon>
        <taxon>Spermatophyta</taxon>
        <taxon>Magnoliopsida</taxon>
        <taxon>Liliopsida</taxon>
        <taxon>Acoraceae</taxon>
        <taxon>Acorus</taxon>
    </lineage>
</organism>
<feature type="compositionally biased region" description="Pro residues" evidence="4">
    <location>
        <begin position="108"/>
        <end position="124"/>
    </location>
</feature>
<evidence type="ECO:0000256" key="4">
    <source>
        <dbReference type="SAM" id="MobiDB-lite"/>
    </source>
</evidence>
<evidence type="ECO:0000256" key="2">
    <source>
        <dbReference type="ARBA" id="ARBA00023125"/>
    </source>
</evidence>
<dbReference type="GO" id="GO:0005634">
    <property type="term" value="C:nucleus"/>
    <property type="evidence" value="ECO:0007669"/>
    <property type="project" value="UniProtKB-SubCell"/>
</dbReference>
<dbReference type="AlphaFoldDB" id="A0AAV9D7W4"/>
<evidence type="ECO:0000256" key="5">
    <source>
        <dbReference type="SAM" id="Phobius"/>
    </source>
</evidence>
<keyword evidence="5" id="KW-0812">Transmembrane</keyword>
<keyword evidence="3" id="KW-0539">Nucleus</keyword>
<dbReference type="GO" id="GO:0045893">
    <property type="term" value="P:positive regulation of DNA-templated transcription"/>
    <property type="evidence" value="ECO:0007669"/>
    <property type="project" value="InterPro"/>
</dbReference>
<proteinExistence type="predicted"/>
<name>A0AAV9D7W4_ACOCL</name>